<dbReference type="RefSeq" id="WP_201684678.1">
    <property type="nucleotide sequence ID" value="NZ_JAEQNA010000005.1"/>
</dbReference>
<comment type="caution">
    <text evidence="2">The sequence shown here is derived from an EMBL/GenBank/DDBJ whole genome shotgun (WGS) entry which is preliminary data.</text>
</comment>
<dbReference type="PANTHER" id="PTHR37017:SF11">
    <property type="entry name" value="ESTERASE_LIPASE_THIOESTERASE DOMAIN-CONTAINING PROTEIN"/>
    <property type="match status" value="1"/>
</dbReference>
<evidence type="ECO:0000313" key="2">
    <source>
        <dbReference type="EMBL" id="MBL0421607.1"/>
    </source>
</evidence>
<accession>A0A936ZKR1</accession>
<keyword evidence="2" id="KW-0378">Hydrolase</keyword>
<dbReference type="AlphaFoldDB" id="A0A936ZKR1"/>
<reference evidence="2" key="1">
    <citation type="submission" date="2021-01" db="EMBL/GenBank/DDBJ databases">
        <title>Ramlibacter sp. strain AW1 16S ribosomal RNA gene Genome sequencing and assembly.</title>
        <authorList>
            <person name="Kang M."/>
        </authorList>
    </citation>
    <scope>NUCLEOTIDE SEQUENCE</scope>
    <source>
        <strain evidence="2">AW1</strain>
    </source>
</reference>
<dbReference type="PANTHER" id="PTHR37017">
    <property type="entry name" value="AB HYDROLASE-1 DOMAIN-CONTAINING PROTEIN-RELATED"/>
    <property type="match status" value="1"/>
</dbReference>
<sequence>MATIVVAHGAWTAGWSWKKMRPLLREQGHELFTPSYTGLGERAHLASPAVDLETHVSDVLGVLRHEDLRDVVLIGHSYGGMVATVVEDRARERIARVVYLDAFVPRDGQCLFDLAPPAQRAAFEAAAQAQGEGWRVPPQALPPDTPPADAQWMLPLRVMHPLAAMRQPVRLAGGQPVPRTYIYCRRAGPADSFRPFAQRARSEPGWTCHEIDASHSPHVTAPEALADLLQRILA</sequence>
<evidence type="ECO:0000313" key="3">
    <source>
        <dbReference type="Proteomes" id="UP000613011"/>
    </source>
</evidence>
<dbReference type="Pfam" id="PF12697">
    <property type="entry name" value="Abhydrolase_6"/>
    <property type="match status" value="1"/>
</dbReference>
<dbReference type="InterPro" id="IPR000073">
    <property type="entry name" value="AB_hydrolase_1"/>
</dbReference>
<feature type="domain" description="AB hydrolase-1" evidence="1">
    <location>
        <begin position="4"/>
        <end position="227"/>
    </location>
</feature>
<protein>
    <submittedName>
        <fullName evidence="2">Alpha/beta hydrolase</fullName>
    </submittedName>
</protein>
<dbReference type="GO" id="GO:0016787">
    <property type="term" value="F:hydrolase activity"/>
    <property type="evidence" value="ECO:0007669"/>
    <property type="project" value="UniProtKB-KW"/>
</dbReference>
<dbReference type="Gene3D" id="3.40.50.1820">
    <property type="entry name" value="alpha/beta hydrolase"/>
    <property type="match status" value="1"/>
</dbReference>
<name>A0A936ZKR1_9BURK</name>
<gene>
    <name evidence="2" type="ORF">JI739_14720</name>
</gene>
<dbReference type="Proteomes" id="UP000613011">
    <property type="component" value="Unassembled WGS sequence"/>
</dbReference>
<evidence type="ECO:0000259" key="1">
    <source>
        <dbReference type="Pfam" id="PF12697"/>
    </source>
</evidence>
<dbReference type="SUPFAM" id="SSF53474">
    <property type="entry name" value="alpha/beta-Hydrolases"/>
    <property type="match status" value="1"/>
</dbReference>
<dbReference type="InterPro" id="IPR052897">
    <property type="entry name" value="Sec-Metab_Biosynth_Hydrolase"/>
</dbReference>
<keyword evidence="3" id="KW-1185">Reference proteome</keyword>
<dbReference type="EMBL" id="JAEQNA010000005">
    <property type="protein sequence ID" value="MBL0421607.1"/>
    <property type="molecule type" value="Genomic_DNA"/>
</dbReference>
<organism evidence="2 3">
    <name type="scientific">Ramlibacter aurantiacus</name>
    <dbReference type="NCBI Taxonomy" id="2801330"/>
    <lineage>
        <taxon>Bacteria</taxon>
        <taxon>Pseudomonadati</taxon>
        <taxon>Pseudomonadota</taxon>
        <taxon>Betaproteobacteria</taxon>
        <taxon>Burkholderiales</taxon>
        <taxon>Comamonadaceae</taxon>
        <taxon>Ramlibacter</taxon>
    </lineage>
</organism>
<proteinExistence type="predicted"/>
<dbReference type="InterPro" id="IPR029058">
    <property type="entry name" value="AB_hydrolase_fold"/>
</dbReference>